<organism evidence="9 10">
    <name type="scientific">Bionectria ochroleuca</name>
    <name type="common">Gliocladium roseum</name>
    <dbReference type="NCBI Taxonomy" id="29856"/>
    <lineage>
        <taxon>Eukaryota</taxon>
        <taxon>Fungi</taxon>
        <taxon>Dikarya</taxon>
        <taxon>Ascomycota</taxon>
        <taxon>Pezizomycotina</taxon>
        <taxon>Sordariomycetes</taxon>
        <taxon>Hypocreomycetidae</taxon>
        <taxon>Hypocreales</taxon>
        <taxon>Bionectriaceae</taxon>
        <taxon>Clonostachys</taxon>
    </lineage>
</organism>
<comment type="caution">
    <text evidence="9">The sequence shown here is derived from an EMBL/GenBank/DDBJ whole genome shotgun (WGS) entry which is preliminary data.</text>
</comment>
<evidence type="ECO:0000256" key="1">
    <source>
        <dbReference type="ARBA" id="ARBA00004141"/>
    </source>
</evidence>
<name>A0ABY6U0N4_BIOOC</name>
<proteinExistence type="inferred from homology"/>
<feature type="domain" description="Rhodopsin" evidence="8">
    <location>
        <begin position="52"/>
        <end position="296"/>
    </location>
</feature>
<evidence type="ECO:0000256" key="3">
    <source>
        <dbReference type="ARBA" id="ARBA00022989"/>
    </source>
</evidence>
<evidence type="ECO:0000256" key="5">
    <source>
        <dbReference type="ARBA" id="ARBA00038359"/>
    </source>
</evidence>
<reference evidence="9 10" key="1">
    <citation type="submission" date="2019-06" db="EMBL/GenBank/DDBJ databases">
        <authorList>
            <person name="Broberg M."/>
        </authorList>
    </citation>
    <scope>NUCLEOTIDE SEQUENCE [LARGE SCALE GENOMIC DNA]</scope>
</reference>
<evidence type="ECO:0000256" key="6">
    <source>
        <dbReference type="SAM" id="MobiDB-lite"/>
    </source>
</evidence>
<dbReference type="InterPro" id="IPR049326">
    <property type="entry name" value="Rhodopsin_dom_fungi"/>
</dbReference>
<keyword evidence="4 7" id="KW-0472">Membrane</keyword>
<comment type="subcellular location">
    <subcellularLocation>
        <location evidence="1">Membrane</location>
        <topology evidence="1">Multi-pass membrane protein</topology>
    </subcellularLocation>
</comment>
<dbReference type="Proteomes" id="UP000766486">
    <property type="component" value="Unassembled WGS sequence"/>
</dbReference>
<feature type="transmembrane region" description="Helical" evidence="7">
    <location>
        <begin position="236"/>
        <end position="260"/>
    </location>
</feature>
<evidence type="ECO:0000259" key="8">
    <source>
        <dbReference type="Pfam" id="PF20684"/>
    </source>
</evidence>
<dbReference type="EMBL" id="CABFNS010000720">
    <property type="protein sequence ID" value="VUC24495.1"/>
    <property type="molecule type" value="Genomic_DNA"/>
</dbReference>
<gene>
    <name evidence="9" type="ORF">CLO192961_LOCUS143151</name>
</gene>
<dbReference type="InterPro" id="IPR052337">
    <property type="entry name" value="SAT4-like"/>
</dbReference>
<evidence type="ECO:0000256" key="7">
    <source>
        <dbReference type="SAM" id="Phobius"/>
    </source>
</evidence>
<evidence type="ECO:0000256" key="4">
    <source>
        <dbReference type="ARBA" id="ARBA00023136"/>
    </source>
</evidence>
<evidence type="ECO:0000313" key="9">
    <source>
        <dbReference type="EMBL" id="VUC24495.1"/>
    </source>
</evidence>
<sequence>MDQYDPAVLATIPVMPPPEGVLPNFENPVSSDKPLAILIPIYAFFILTFTIVRVYVRARVTHALGIDDALCVVATITAMGYCGVIYSMLHGISGSLMGIHLYDVSVLGLTVEFMQSILAVLELYMATSMFVKLTILALYLRLFQPVPHINWMIRIGIVVMILFYTSCMIATLALCLPRASDGGGWLSAPQRARCDTPQINIGKLQSVFNAVSDIYVLLIPLLSVPGLRLSPRRKLGVIAIFFTGSIACIASIIGAVYRLIAGSDFTWDNIPTFLASSTELCLGIVCSCVPVVFILFKGGSQSLSAAWSSLKRYGRHRGERTTDPETQSTEDMMGDSLPKVPRATMTGLRTFIRGGRHTTHNRTEPYNELHSFDADYHLQLQKIETGRAKA</sequence>
<keyword evidence="10" id="KW-1185">Reference proteome</keyword>
<evidence type="ECO:0000256" key="2">
    <source>
        <dbReference type="ARBA" id="ARBA00022692"/>
    </source>
</evidence>
<evidence type="ECO:0000313" key="10">
    <source>
        <dbReference type="Proteomes" id="UP000766486"/>
    </source>
</evidence>
<keyword evidence="3 7" id="KW-1133">Transmembrane helix</keyword>
<feature type="transmembrane region" description="Helical" evidence="7">
    <location>
        <begin position="68"/>
        <end position="93"/>
    </location>
</feature>
<feature type="transmembrane region" description="Helical" evidence="7">
    <location>
        <begin position="35"/>
        <end position="56"/>
    </location>
</feature>
<dbReference type="Pfam" id="PF20684">
    <property type="entry name" value="Fung_rhodopsin"/>
    <property type="match status" value="1"/>
</dbReference>
<protein>
    <recommendedName>
        <fullName evidence="8">Rhodopsin domain-containing protein</fullName>
    </recommendedName>
</protein>
<keyword evidence="2 7" id="KW-0812">Transmembrane</keyword>
<feature type="transmembrane region" description="Helical" evidence="7">
    <location>
        <begin position="113"/>
        <end position="139"/>
    </location>
</feature>
<dbReference type="PANTHER" id="PTHR33048:SF158">
    <property type="entry name" value="MEMBRANE PROTEIN PTH11-LIKE, PUTATIVE-RELATED"/>
    <property type="match status" value="1"/>
</dbReference>
<comment type="similarity">
    <text evidence="5">Belongs to the SAT4 family.</text>
</comment>
<feature type="region of interest" description="Disordered" evidence="6">
    <location>
        <begin position="316"/>
        <end position="335"/>
    </location>
</feature>
<dbReference type="PANTHER" id="PTHR33048">
    <property type="entry name" value="PTH11-LIKE INTEGRAL MEMBRANE PROTEIN (AFU_ORTHOLOGUE AFUA_5G11245)"/>
    <property type="match status" value="1"/>
</dbReference>
<accession>A0ABY6U0N4</accession>
<feature type="transmembrane region" description="Helical" evidence="7">
    <location>
        <begin position="206"/>
        <end position="224"/>
    </location>
</feature>
<feature type="transmembrane region" description="Helical" evidence="7">
    <location>
        <begin position="272"/>
        <end position="296"/>
    </location>
</feature>
<feature type="transmembrane region" description="Helical" evidence="7">
    <location>
        <begin position="151"/>
        <end position="174"/>
    </location>
</feature>